<evidence type="ECO:0000313" key="7">
    <source>
        <dbReference type="Proteomes" id="UP001501020"/>
    </source>
</evidence>
<keyword evidence="4" id="KW-0812">Transmembrane</keyword>
<feature type="compositionally biased region" description="Low complexity" evidence="3">
    <location>
        <begin position="140"/>
        <end position="154"/>
    </location>
</feature>
<proteinExistence type="predicted"/>
<keyword evidence="2" id="KW-0804">Transcription</keyword>
<dbReference type="Gene3D" id="1.10.10.1320">
    <property type="entry name" value="Anti-sigma factor, zinc-finger domain"/>
    <property type="match status" value="1"/>
</dbReference>
<keyword evidence="4" id="KW-0472">Membrane</keyword>
<comment type="caution">
    <text evidence="6">The sequence shown here is derived from an EMBL/GenBank/DDBJ whole genome shotgun (WGS) entry which is preliminary data.</text>
</comment>
<evidence type="ECO:0000259" key="5">
    <source>
        <dbReference type="Pfam" id="PF13490"/>
    </source>
</evidence>
<name>A0ABN3AH95_9ACTN</name>
<dbReference type="InterPro" id="IPR027383">
    <property type="entry name" value="Znf_put"/>
</dbReference>
<dbReference type="EMBL" id="BAAAMR010000163">
    <property type="protein sequence ID" value="GAA2168809.1"/>
    <property type="molecule type" value="Genomic_DNA"/>
</dbReference>
<dbReference type="InterPro" id="IPR041916">
    <property type="entry name" value="Anti_sigma_zinc_sf"/>
</dbReference>
<evidence type="ECO:0000313" key="6">
    <source>
        <dbReference type="EMBL" id="GAA2168809.1"/>
    </source>
</evidence>
<evidence type="ECO:0000256" key="4">
    <source>
        <dbReference type="SAM" id="Phobius"/>
    </source>
</evidence>
<evidence type="ECO:0000256" key="1">
    <source>
        <dbReference type="ARBA" id="ARBA00023015"/>
    </source>
</evidence>
<accession>A0ABN3AH95</accession>
<feature type="transmembrane region" description="Helical" evidence="4">
    <location>
        <begin position="109"/>
        <end position="131"/>
    </location>
</feature>
<keyword evidence="7" id="KW-1185">Reference proteome</keyword>
<evidence type="ECO:0000256" key="3">
    <source>
        <dbReference type="SAM" id="MobiDB-lite"/>
    </source>
</evidence>
<feature type="domain" description="Putative zinc-finger" evidence="5">
    <location>
        <begin position="4"/>
        <end position="38"/>
    </location>
</feature>
<sequence>MNECADVRTSLGVYVVGAIDPAERGQVDAHLEGCPACRDELAGLAGLPALLGRVEESQLEQVVRRGEAEGPGPELLDGLLSRAAERRRGWLGPLGRGAGGRGPRSIGRWAPLAAAACLLLVVGALFGGLVFSSEDGGRTASPPAASGSPSASSEPEPEQTVRPTGRGERIVATDPDTRIKGIVWLQRKEWGTQVELYLSGVPKGEHCRMMVIARDGRRDAIGSWSVPYDSGYGDYHGSTMFPRGQLYSFEIVGLDGKPLLTIPT</sequence>
<dbReference type="Pfam" id="PF13490">
    <property type="entry name" value="zf-HC2"/>
    <property type="match status" value="1"/>
</dbReference>
<keyword evidence="4" id="KW-1133">Transmembrane helix</keyword>
<dbReference type="Proteomes" id="UP001501020">
    <property type="component" value="Unassembled WGS sequence"/>
</dbReference>
<reference evidence="6 7" key="1">
    <citation type="journal article" date="2019" name="Int. J. Syst. Evol. Microbiol.">
        <title>The Global Catalogue of Microorganisms (GCM) 10K type strain sequencing project: providing services to taxonomists for standard genome sequencing and annotation.</title>
        <authorList>
            <consortium name="The Broad Institute Genomics Platform"/>
            <consortium name="The Broad Institute Genome Sequencing Center for Infectious Disease"/>
            <person name="Wu L."/>
            <person name="Ma J."/>
        </authorList>
    </citation>
    <scope>NUCLEOTIDE SEQUENCE [LARGE SCALE GENOMIC DNA]</scope>
    <source>
        <strain evidence="6 7">JCM 13850</strain>
    </source>
</reference>
<evidence type="ECO:0000256" key="2">
    <source>
        <dbReference type="ARBA" id="ARBA00023163"/>
    </source>
</evidence>
<protein>
    <recommendedName>
        <fullName evidence="5">Putative zinc-finger domain-containing protein</fullName>
    </recommendedName>
</protein>
<feature type="region of interest" description="Disordered" evidence="3">
    <location>
        <begin position="136"/>
        <end position="168"/>
    </location>
</feature>
<dbReference type="RefSeq" id="WP_344283467.1">
    <property type="nucleotide sequence ID" value="NZ_BAAAMR010000163.1"/>
</dbReference>
<gene>
    <name evidence="6" type="ORF">GCM10009727_90850</name>
</gene>
<keyword evidence="1" id="KW-0805">Transcription regulation</keyword>
<organism evidence="6 7">
    <name type="scientific">Actinomadura napierensis</name>
    <dbReference type="NCBI Taxonomy" id="267854"/>
    <lineage>
        <taxon>Bacteria</taxon>
        <taxon>Bacillati</taxon>
        <taxon>Actinomycetota</taxon>
        <taxon>Actinomycetes</taxon>
        <taxon>Streptosporangiales</taxon>
        <taxon>Thermomonosporaceae</taxon>
        <taxon>Actinomadura</taxon>
    </lineage>
</organism>